<sequence>MGGEVSKKLIAFYLPQFHPIPENDEWWGEGFTEWTNVTKAKPLFDGHNQPARPGALGFYDLRAIDTLQKQSTLAKEFGVYGFCFHHYYFDGKRLLEKPVDGLLAHPEIDLPFMLCWANENWTRRWDGLENDILIAQNHTPEDDIAFLEDLSRYLEDSRYIRVDGKPVFIVYKVSQLPDAKATVTRWREHWQKTRNEGLYIVMAQTFGELDPSKYGFDAAVEFPPHVAAKASKVEDGVPGLVEDFQGNIYDYSTILEQNPNAEEDYTLFKTVFPSWDNTARRGKTAHLFYGSTPKLYGQWLRSALKYSSTDTPDDASFCFVNAWNEWAEGAYLEPDETHGYAYLNATARELELVSAKSGQLRIAVLIHCYYLDLLGDLLASAKRIEAPFDVLLSVPQGEGSEAKQRLAECGIESFVVKEVENVGFDIAPMFCEFQSEILGYDLVCKIHSKKSLHDPELEPWGRDLLEQMFYDTESVISSFAAKSNLGIVYPSLFAPVKRNIEMHGLRLGEGEDLLAELGVSEIQEEGYTFPAGSHFWFRPSALKELFNKRYSLGAFTPTVNALLDSQGNAVDLTLAHALERIFCYVSRLSGFTTMSSKDGVLSDDGFSVSPLERSHQLLCPVCEEKAEFYAAHEWLRDHYKCLKCNSLPRDRALFKALHDYIPHWKSIKVLEFAPCNDYFSSKVEKYTGTHYFPDSELGSTVGEFVNQDAHNLTFDDESFDLIVHEDIMEHLFGPEKALQEMLRVVSPGGSILFTLPISKMEKSVQRAAMKDDGTVEYIHEKQYHGNPISEEGSLVVWDYGQDVKDMIVQWCSGFNVDIEFLDEVDQEKGVEGEYLDVVRISKMPSAEGRNAVYEAFNGISDAKWLDVLNQSVTNQYVDGVRLPGFPPNELSQSIMGSHGTHALLEGFHFYSLKKKYIAKHLGDVSNCRILDFGCGWARNYRFFLKDVPAESITGIDCDEEFICVCKSLFPEGDFRLSPISPPVEIEDDSFDVVYAYSVFSHLSEWVATEWVEEFHRLLKPGGLLLFTSHSYDFFDYCASLRADPALSTGVWQQALAQKAFLDTEKCKKQYQDGEFLYAATGGGAVRTEDVYGETVLSPKYVESKWANWFEILDFVDDKRQLPQAFFALQNKK</sequence>
<feature type="domain" description="Methyltransferase" evidence="2">
    <location>
        <begin position="929"/>
        <end position="1022"/>
    </location>
</feature>
<dbReference type="Pfam" id="PF05045">
    <property type="entry name" value="RgpF"/>
    <property type="match status" value="1"/>
</dbReference>
<name>A0A2C8FC59_9BACT</name>
<dbReference type="PANTHER" id="PTHR41244">
    <property type="entry name" value="RHAMNAN SYNTHESIS F"/>
    <property type="match status" value="1"/>
</dbReference>
<accession>A0A2C8FC59</accession>
<keyword evidence="4" id="KW-1185">Reference proteome</keyword>
<evidence type="ECO:0000313" key="3">
    <source>
        <dbReference type="EMBL" id="SOB60073.1"/>
    </source>
</evidence>
<dbReference type="InterPro" id="IPR007739">
    <property type="entry name" value="RgpF"/>
</dbReference>
<dbReference type="AlphaFoldDB" id="A0A2C8FC59"/>
<protein>
    <recommendedName>
        <fullName evidence="5">Methyltransferase type 11</fullName>
    </recommendedName>
</protein>
<evidence type="ECO:0000259" key="1">
    <source>
        <dbReference type="Pfam" id="PF08241"/>
    </source>
</evidence>
<reference evidence="4" key="1">
    <citation type="submission" date="2017-09" db="EMBL/GenBank/DDBJ databases">
        <authorList>
            <person name="Regsiter A."/>
            <person name="William W."/>
        </authorList>
    </citation>
    <scope>NUCLEOTIDE SEQUENCE [LARGE SCALE GENOMIC DNA]</scope>
    <source>
        <strain evidence="4">500-1</strain>
    </source>
</reference>
<dbReference type="Pfam" id="PF14307">
    <property type="entry name" value="Glyco_tran_WbsX"/>
    <property type="match status" value="1"/>
</dbReference>
<dbReference type="OrthoDB" id="8666056at2"/>
<dbReference type="Gene3D" id="3.20.20.80">
    <property type="entry name" value="Glycosidases"/>
    <property type="match status" value="1"/>
</dbReference>
<dbReference type="InterPro" id="IPR032719">
    <property type="entry name" value="WbsX"/>
</dbReference>
<dbReference type="SUPFAM" id="SSF53335">
    <property type="entry name" value="S-adenosyl-L-methionine-dependent methyltransferases"/>
    <property type="match status" value="2"/>
</dbReference>
<organism evidence="3 4">
    <name type="scientific">Pseudodesulfovibrio profundus</name>
    <dbReference type="NCBI Taxonomy" id="57320"/>
    <lineage>
        <taxon>Bacteria</taxon>
        <taxon>Pseudomonadati</taxon>
        <taxon>Thermodesulfobacteriota</taxon>
        <taxon>Desulfovibrionia</taxon>
        <taxon>Desulfovibrionales</taxon>
        <taxon>Desulfovibrionaceae</taxon>
    </lineage>
</organism>
<dbReference type="InterPro" id="IPR041698">
    <property type="entry name" value="Methyltransf_25"/>
</dbReference>
<proteinExistence type="predicted"/>
<dbReference type="CDD" id="cd02440">
    <property type="entry name" value="AdoMet_MTases"/>
    <property type="match status" value="1"/>
</dbReference>
<gene>
    <name evidence="3" type="ORF">DPRO_3161</name>
</gene>
<dbReference type="RefSeq" id="WP_157917512.1">
    <property type="nucleotide sequence ID" value="NZ_LT907975.1"/>
</dbReference>
<dbReference type="PANTHER" id="PTHR41244:SF1">
    <property type="entry name" value="GLYCOSYLTRANSFERASE"/>
    <property type="match status" value="1"/>
</dbReference>
<evidence type="ECO:0000259" key="2">
    <source>
        <dbReference type="Pfam" id="PF13649"/>
    </source>
</evidence>
<dbReference type="Gene3D" id="3.40.50.150">
    <property type="entry name" value="Vaccinia Virus protein VP39"/>
    <property type="match status" value="2"/>
</dbReference>
<evidence type="ECO:0008006" key="5">
    <source>
        <dbReference type="Google" id="ProtNLM"/>
    </source>
</evidence>
<dbReference type="EMBL" id="LT907975">
    <property type="protein sequence ID" value="SOB60073.1"/>
    <property type="molecule type" value="Genomic_DNA"/>
</dbReference>
<dbReference type="Pfam" id="PF08241">
    <property type="entry name" value="Methyltransf_11"/>
    <property type="match status" value="1"/>
</dbReference>
<feature type="domain" description="Methyltransferase type 11" evidence="1">
    <location>
        <begin position="702"/>
        <end position="753"/>
    </location>
</feature>
<dbReference type="GO" id="GO:0008757">
    <property type="term" value="F:S-adenosylmethionine-dependent methyltransferase activity"/>
    <property type="evidence" value="ECO:0007669"/>
    <property type="project" value="InterPro"/>
</dbReference>
<dbReference type="CDD" id="cd11579">
    <property type="entry name" value="Glyco_tran_WbsX"/>
    <property type="match status" value="1"/>
</dbReference>
<dbReference type="Proteomes" id="UP000219215">
    <property type="component" value="Chromosome DPRO"/>
</dbReference>
<dbReference type="KEGG" id="pprf:DPRO_3161"/>
<dbReference type="InterPro" id="IPR013216">
    <property type="entry name" value="Methyltransf_11"/>
</dbReference>
<dbReference type="Pfam" id="PF13649">
    <property type="entry name" value="Methyltransf_25"/>
    <property type="match status" value="1"/>
</dbReference>
<evidence type="ECO:0000313" key="4">
    <source>
        <dbReference type="Proteomes" id="UP000219215"/>
    </source>
</evidence>
<dbReference type="InterPro" id="IPR029063">
    <property type="entry name" value="SAM-dependent_MTases_sf"/>
</dbReference>